<evidence type="ECO:0000313" key="2">
    <source>
        <dbReference type="Proteomes" id="UP000193083"/>
    </source>
</evidence>
<dbReference type="OrthoDB" id="8395966at2"/>
<protein>
    <submittedName>
        <fullName evidence="1">Uncharacterized protein</fullName>
    </submittedName>
</protein>
<sequence>MKCECIKAVNEKLAARNTRLALTITLTQQLDDFPTIATEQIDKGRGKLKAVSMIPTFCPFCGVKCREEG</sequence>
<proteinExistence type="predicted"/>
<dbReference type="RefSeq" id="WP_085464629.1">
    <property type="nucleotide sequence ID" value="NZ_FXBL01000004.1"/>
</dbReference>
<dbReference type="AlphaFoldDB" id="A0A1X7NV94"/>
<reference evidence="1 2" key="1">
    <citation type="submission" date="2017-04" db="EMBL/GenBank/DDBJ databases">
        <authorList>
            <person name="Afonso C.L."/>
            <person name="Miller P.J."/>
            <person name="Scott M.A."/>
            <person name="Spackman E."/>
            <person name="Goraichik I."/>
            <person name="Dimitrov K.M."/>
            <person name="Suarez D.L."/>
            <person name="Swayne D.E."/>
        </authorList>
    </citation>
    <scope>NUCLEOTIDE SEQUENCE [LARGE SCALE GENOMIC DNA]</scope>
    <source>
        <strain evidence="1 2">B5P</strain>
    </source>
</reference>
<keyword evidence="2" id="KW-1185">Reference proteome</keyword>
<gene>
    <name evidence="1" type="ORF">SAMN02982922_2718</name>
</gene>
<dbReference type="Proteomes" id="UP000193083">
    <property type="component" value="Unassembled WGS sequence"/>
</dbReference>
<organism evidence="1 2">
    <name type="scientific">Mesorhizobium australicum</name>
    <dbReference type="NCBI Taxonomy" id="536018"/>
    <lineage>
        <taxon>Bacteria</taxon>
        <taxon>Pseudomonadati</taxon>
        <taxon>Pseudomonadota</taxon>
        <taxon>Alphaproteobacteria</taxon>
        <taxon>Hyphomicrobiales</taxon>
        <taxon>Phyllobacteriaceae</taxon>
        <taxon>Mesorhizobium</taxon>
    </lineage>
</organism>
<accession>A0A1X7NV94</accession>
<dbReference type="EMBL" id="FXBL01000004">
    <property type="protein sequence ID" value="SMH42233.1"/>
    <property type="molecule type" value="Genomic_DNA"/>
</dbReference>
<name>A0A1X7NV94_9HYPH</name>
<evidence type="ECO:0000313" key="1">
    <source>
        <dbReference type="EMBL" id="SMH42233.1"/>
    </source>
</evidence>